<dbReference type="Gene3D" id="2.60.40.180">
    <property type="entry name" value="Transthyretin/hydroxyisourate hydrolase domain"/>
    <property type="match status" value="1"/>
</dbReference>
<dbReference type="NCBIfam" id="TIGR02962">
    <property type="entry name" value="hdxy_isourate"/>
    <property type="match status" value="1"/>
</dbReference>
<dbReference type="InterPro" id="IPR023418">
    <property type="entry name" value="Thyroxine_BS"/>
</dbReference>
<dbReference type="InterPro" id="IPR000895">
    <property type="entry name" value="Transthyretin/HIU_hydrolase"/>
</dbReference>
<evidence type="ECO:0000256" key="2">
    <source>
        <dbReference type="ARBA" id="ARBA00001163"/>
    </source>
</evidence>
<dbReference type="PANTHER" id="PTHR43466">
    <property type="entry name" value="2-OXO-4-HYDROXY-4-CARBOXY-5-UREIDOIMIDAZOLINE DECARBOXYLASE-RELATED"/>
    <property type="match status" value="1"/>
</dbReference>
<proteinExistence type="predicted"/>
<evidence type="ECO:0000313" key="13">
    <source>
        <dbReference type="Proteomes" id="UP000680865"/>
    </source>
</evidence>
<dbReference type="RefSeq" id="WP_212995132.1">
    <property type="nucleotide sequence ID" value="NZ_BAAATW010000001.1"/>
</dbReference>
<evidence type="ECO:0000256" key="8">
    <source>
        <dbReference type="PIRSR" id="PIRSR600895-51"/>
    </source>
</evidence>
<feature type="compositionally biased region" description="Basic and acidic residues" evidence="9">
    <location>
        <begin position="69"/>
        <end position="85"/>
    </location>
</feature>
<protein>
    <recommendedName>
        <fullName evidence="14">Hydroxyisourate hydrolase</fullName>
    </recommendedName>
</protein>
<comment type="catalytic activity">
    <reaction evidence="2">
        <text>5-hydroxy-2-oxo-4-ureido-2,5-dihydro-1H-imidazole-5-carboxylate + H(+) = (S)-allantoin + CO2</text>
        <dbReference type="Rhea" id="RHEA:26301"/>
        <dbReference type="ChEBI" id="CHEBI:15378"/>
        <dbReference type="ChEBI" id="CHEBI:15678"/>
        <dbReference type="ChEBI" id="CHEBI:16526"/>
        <dbReference type="ChEBI" id="CHEBI:58639"/>
        <dbReference type="EC" id="4.1.1.97"/>
    </reaction>
</comment>
<feature type="binding site" evidence="8">
    <location>
        <position position="269"/>
    </location>
    <ligand>
        <name>substrate</name>
    </ligand>
</feature>
<feature type="domain" description="Oxo-4-hydroxy-4-carboxy-5-ureidoimidazoline decarboxylase" evidence="11">
    <location>
        <begin position="5"/>
        <end position="159"/>
    </location>
</feature>
<dbReference type="EMBL" id="BOQP01000001">
    <property type="protein sequence ID" value="GIM66013.1"/>
    <property type="molecule type" value="Genomic_DNA"/>
</dbReference>
<dbReference type="Proteomes" id="UP000680865">
    <property type="component" value="Unassembled WGS sequence"/>
</dbReference>
<comment type="caution">
    <text evidence="12">The sequence shown here is derived from an EMBL/GenBank/DDBJ whole genome shotgun (WGS) entry which is preliminary data.</text>
</comment>
<dbReference type="Gene3D" id="1.10.3330.10">
    <property type="entry name" value="Oxo-4-hydroxy-4-carboxy-5-ureidoimidazoline decarboxylase"/>
    <property type="match status" value="1"/>
</dbReference>
<feature type="region of interest" description="Disordered" evidence="9">
    <location>
        <begin position="69"/>
        <end position="94"/>
    </location>
</feature>
<dbReference type="GO" id="GO:0051997">
    <property type="term" value="F:2-oxo-4-hydroxy-4-carboxy-5-ureidoimidazoline decarboxylase activity"/>
    <property type="evidence" value="ECO:0007669"/>
    <property type="project" value="UniProtKB-EC"/>
</dbReference>
<dbReference type="CDD" id="cd05822">
    <property type="entry name" value="TLP_HIUase"/>
    <property type="match status" value="1"/>
</dbReference>
<dbReference type="SUPFAM" id="SSF49472">
    <property type="entry name" value="Transthyretin (synonym: prealbumin)"/>
    <property type="match status" value="1"/>
</dbReference>
<dbReference type="InterPro" id="IPR017595">
    <property type="entry name" value="OHCU_decarboxylase-2"/>
</dbReference>
<dbReference type="PRINTS" id="PR00189">
    <property type="entry name" value="TRNSTHYRETIN"/>
</dbReference>
<organism evidence="12 13">
    <name type="scientific">Winogradskya consettensis</name>
    <dbReference type="NCBI Taxonomy" id="113560"/>
    <lineage>
        <taxon>Bacteria</taxon>
        <taxon>Bacillati</taxon>
        <taxon>Actinomycetota</taxon>
        <taxon>Actinomycetes</taxon>
        <taxon>Micromonosporales</taxon>
        <taxon>Micromonosporaceae</taxon>
        <taxon>Winogradskya</taxon>
    </lineage>
</organism>
<dbReference type="PANTHER" id="PTHR43466:SF1">
    <property type="entry name" value="2-OXO-4-HYDROXY-4-CARBOXY-5-UREIDOIMIDAZOLINE DECARBOXYLASE-RELATED"/>
    <property type="match status" value="1"/>
</dbReference>
<dbReference type="InterPro" id="IPR036817">
    <property type="entry name" value="Transthyretin/HIU_hydrolase_sf"/>
</dbReference>
<dbReference type="InterPro" id="IPR036778">
    <property type="entry name" value="OHCU_decarboxylase_sf"/>
</dbReference>
<dbReference type="Pfam" id="PF09349">
    <property type="entry name" value="OHCU_decarbox"/>
    <property type="match status" value="1"/>
</dbReference>
<evidence type="ECO:0000313" key="12">
    <source>
        <dbReference type="EMBL" id="GIM66013.1"/>
    </source>
</evidence>
<evidence type="ECO:0000256" key="7">
    <source>
        <dbReference type="ARBA" id="ARBA00023239"/>
    </source>
</evidence>
<dbReference type="InterPro" id="IPR023416">
    <property type="entry name" value="Transthyretin/HIU_hydrolase_d"/>
</dbReference>
<keyword evidence="6" id="KW-0378">Hydrolase</keyword>
<evidence type="ECO:0000256" key="9">
    <source>
        <dbReference type="SAM" id="MobiDB-lite"/>
    </source>
</evidence>
<dbReference type="GO" id="GO:0019628">
    <property type="term" value="P:urate catabolic process"/>
    <property type="evidence" value="ECO:0007669"/>
    <property type="project" value="TreeGrafter"/>
</dbReference>
<evidence type="ECO:0000256" key="1">
    <source>
        <dbReference type="ARBA" id="ARBA00001043"/>
    </source>
</evidence>
<gene>
    <name evidence="12" type="ORF">Aco04nite_00040</name>
</gene>
<evidence type="ECO:0000256" key="3">
    <source>
        <dbReference type="ARBA" id="ARBA00004754"/>
    </source>
</evidence>
<dbReference type="NCBIfam" id="NF010372">
    <property type="entry name" value="PRK13798.1"/>
    <property type="match status" value="1"/>
</dbReference>
<comment type="catalytic activity">
    <reaction evidence="1">
        <text>5-hydroxyisourate + H2O = 5-hydroxy-2-oxo-4-ureido-2,5-dihydro-1H-imidazole-5-carboxylate + H(+)</text>
        <dbReference type="Rhea" id="RHEA:23736"/>
        <dbReference type="ChEBI" id="CHEBI:15377"/>
        <dbReference type="ChEBI" id="CHEBI:15378"/>
        <dbReference type="ChEBI" id="CHEBI:18072"/>
        <dbReference type="ChEBI" id="CHEBI:58639"/>
        <dbReference type="EC" id="3.5.2.17"/>
    </reaction>
</comment>
<evidence type="ECO:0000259" key="10">
    <source>
        <dbReference type="Pfam" id="PF00576"/>
    </source>
</evidence>
<dbReference type="InterPro" id="IPR014306">
    <property type="entry name" value="Hydroxyisourate_hydrolase"/>
</dbReference>
<keyword evidence="13" id="KW-1185">Reference proteome</keyword>
<evidence type="ECO:0000256" key="4">
    <source>
        <dbReference type="ARBA" id="ARBA00022631"/>
    </source>
</evidence>
<dbReference type="GO" id="GO:0033971">
    <property type="term" value="F:hydroxyisourate hydrolase activity"/>
    <property type="evidence" value="ECO:0007669"/>
    <property type="project" value="UniProtKB-EC"/>
</dbReference>
<dbReference type="InterPro" id="IPR018020">
    <property type="entry name" value="OHCU_decarboxylase"/>
</dbReference>
<evidence type="ECO:0000259" key="11">
    <source>
        <dbReference type="Pfam" id="PF09349"/>
    </source>
</evidence>
<dbReference type="PROSITE" id="PS00768">
    <property type="entry name" value="TRANSTHYRETIN_1"/>
    <property type="match status" value="1"/>
</dbReference>
<dbReference type="AlphaFoldDB" id="A0A919S6U5"/>
<feature type="domain" description="Transthyretin/hydroxyisourate hydrolase" evidence="10">
    <location>
        <begin position="167"/>
        <end position="271"/>
    </location>
</feature>
<evidence type="ECO:0000256" key="5">
    <source>
        <dbReference type="ARBA" id="ARBA00022793"/>
    </source>
</evidence>
<keyword evidence="7" id="KW-0456">Lyase</keyword>
<keyword evidence="4" id="KW-0659">Purine metabolism</keyword>
<dbReference type="NCBIfam" id="TIGR03180">
    <property type="entry name" value="UraD_2"/>
    <property type="match status" value="1"/>
</dbReference>
<evidence type="ECO:0000256" key="6">
    <source>
        <dbReference type="ARBA" id="ARBA00022801"/>
    </source>
</evidence>
<dbReference type="Pfam" id="PF00576">
    <property type="entry name" value="Transthyretin"/>
    <property type="match status" value="1"/>
</dbReference>
<dbReference type="SUPFAM" id="SSF158694">
    <property type="entry name" value="UraD-Like"/>
    <property type="match status" value="1"/>
</dbReference>
<feature type="binding site" evidence="8">
    <location>
        <position position="208"/>
    </location>
    <ligand>
        <name>substrate</name>
    </ligand>
</feature>
<accession>A0A919S6U5</accession>
<keyword evidence="5" id="KW-0210">Decarboxylase</keyword>
<comment type="pathway">
    <text evidence="3">Purine metabolism; urate degradation; (S)-allantoin from urate: step 3/3.</text>
</comment>
<name>A0A919S6U5_9ACTN</name>
<dbReference type="GO" id="GO:0006144">
    <property type="term" value="P:purine nucleobase metabolic process"/>
    <property type="evidence" value="ECO:0007669"/>
    <property type="project" value="UniProtKB-KW"/>
</dbReference>
<evidence type="ECO:0008006" key="14">
    <source>
        <dbReference type="Google" id="ProtNLM"/>
    </source>
</evidence>
<sequence length="272" mass="29815">MEAFNALPAERLEAELLAVCAAPAWGAAVAADRPYPSKEALLATAGRIGSELSWPEVLLGLSAHPRIGERAGGDSKEAAWSRREQSTAATTADESTRAELIAANRAYEERFGHVFLIFASGRSQEEILAAARERLGNDEQAERVIVTDQLRRIALLRLERLVDGHALSTHILDTVSGDPAAGVPVRLERQTGEGWHPVGEGRTDGDGRFRFGVPGWEWLAGGYRLVFAVEEYLGEDAFFPEVTVAFRVDDTARHYHVPLLLSRYGYTTYRGS</sequence>
<feature type="binding site" evidence="8">
    <location>
        <position position="170"/>
    </location>
    <ligand>
        <name>substrate</name>
    </ligand>
</feature>
<reference evidence="12" key="1">
    <citation type="submission" date="2021-03" db="EMBL/GenBank/DDBJ databases">
        <title>Whole genome shotgun sequence of Actinoplanes consettensis NBRC 14913.</title>
        <authorList>
            <person name="Komaki H."/>
            <person name="Tamura T."/>
        </authorList>
    </citation>
    <scope>NUCLEOTIDE SEQUENCE</scope>
    <source>
        <strain evidence="12">NBRC 14913</strain>
    </source>
</reference>